<dbReference type="SUPFAM" id="SSF48464">
    <property type="entry name" value="ENTH/VHS domain"/>
    <property type="match status" value="1"/>
</dbReference>
<evidence type="ECO:0000256" key="1">
    <source>
        <dbReference type="SAM" id="MobiDB-lite"/>
    </source>
</evidence>
<feature type="compositionally biased region" description="Basic and acidic residues" evidence="1">
    <location>
        <begin position="148"/>
        <end position="158"/>
    </location>
</feature>
<feature type="compositionally biased region" description="Basic residues" evidence="1">
    <location>
        <begin position="348"/>
        <end position="366"/>
    </location>
</feature>
<dbReference type="Proteomes" id="UP001175227">
    <property type="component" value="Unassembled WGS sequence"/>
</dbReference>
<gene>
    <name evidence="3" type="ORF">IW261DRAFT_1443747</name>
</gene>
<feature type="compositionally biased region" description="Polar residues" evidence="1">
    <location>
        <begin position="404"/>
        <end position="418"/>
    </location>
</feature>
<dbReference type="AlphaFoldDB" id="A0AA39UR40"/>
<evidence type="ECO:0000313" key="3">
    <source>
        <dbReference type="EMBL" id="KAK0489210.1"/>
    </source>
</evidence>
<dbReference type="Gene3D" id="1.25.40.90">
    <property type="match status" value="1"/>
</dbReference>
<dbReference type="EMBL" id="JAUEPR010000002">
    <property type="protein sequence ID" value="KAK0489210.1"/>
    <property type="molecule type" value="Genomic_DNA"/>
</dbReference>
<feature type="compositionally biased region" description="Polar residues" evidence="1">
    <location>
        <begin position="271"/>
        <end position="286"/>
    </location>
</feature>
<feature type="region of interest" description="Disordered" evidence="1">
    <location>
        <begin position="241"/>
        <end position="456"/>
    </location>
</feature>
<keyword evidence="4" id="KW-1185">Reference proteome</keyword>
<name>A0AA39UR40_9AGAR</name>
<dbReference type="SMART" id="SM00582">
    <property type="entry name" value="RPR"/>
    <property type="match status" value="1"/>
</dbReference>
<dbReference type="Pfam" id="PF04818">
    <property type="entry name" value="CID"/>
    <property type="match status" value="1"/>
</dbReference>
<dbReference type="PROSITE" id="PS51391">
    <property type="entry name" value="CID"/>
    <property type="match status" value="1"/>
</dbReference>
<feature type="compositionally biased region" description="Gly residues" evidence="1">
    <location>
        <begin position="543"/>
        <end position="555"/>
    </location>
</feature>
<proteinExistence type="predicted"/>
<evidence type="ECO:0000259" key="2">
    <source>
        <dbReference type="PROSITE" id="PS51391"/>
    </source>
</evidence>
<feature type="compositionally biased region" description="Polar residues" evidence="1">
    <location>
        <begin position="576"/>
        <end position="587"/>
    </location>
</feature>
<feature type="region of interest" description="Disordered" evidence="1">
    <location>
        <begin position="538"/>
        <end position="559"/>
    </location>
</feature>
<dbReference type="InterPro" id="IPR008942">
    <property type="entry name" value="ENTH_VHS"/>
</dbReference>
<protein>
    <recommendedName>
        <fullName evidence="2">CID domain-containing protein</fullName>
    </recommendedName>
</protein>
<dbReference type="InterPro" id="IPR006569">
    <property type="entry name" value="CID_dom"/>
</dbReference>
<feature type="compositionally biased region" description="Basic and acidic residues" evidence="1">
    <location>
        <begin position="287"/>
        <end position="298"/>
    </location>
</feature>
<organism evidence="3 4">
    <name type="scientific">Armillaria novae-zelandiae</name>
    <dbReference type="NCBI Taxonomy" id="153914"/>
    <lineage>
        <taxon>Eukaryota</taxon>
        <taxon>Fungi</taxon>
        <taxon>Dikarya</taxon>
        <taxon>Basidiomycota</taxon>
        <taxon>Agaricomycotina</taxon>
        <taxon>Agaricomycetes</taxon>
        <taxon>Agaricomycetidae</taxon>
        <taxon>Agaricales</taxon>
        <taxon>Marasmiineae</taxon>
        <taxon>Physalacriaceae</taxon>
        <taxon>Armillaria</taxon>
    </lineage>
</organism>
<sequence length="616" mass="66876">MKAIMTLLNDFESQLKEIVTAKRLSASKVTKLTEIALKSMKDDVQLVSILYRTHKALPAPSKIHSLYVFDALSRAARHQVNKHELSAGSSQGNAATFLSKIEGILEGLFQDMLSVGKDEFKEKTKKILDIWVKANTFPAQILSSLTKTVKDSEKEPEKSLVTSDPRSATLQSKSVTPPATQISPVQTVDPQSTLLALLLQQAAKPALNGQTAANTTGTTAPQLELSQLAILQQLAQTAQRGNAGVSAPAPPPADSVNVTNVPDPRRPAASLSPTSLSDQRYQTMSPHSRDLPPHDRHNGLGGVREYSNDRGVSPSEHRNGYRDHDRNNGRGSRDNRDRFKEKDMSPRRTGRSRSRSPRRYGGRRGVRPYSPPRRPSMPVAESRNVTESSGDGEKDEFGRDVRPRSQSPEAESKQQSVTQPPPAVSESVDTVPTAPPVASTSTSHHESPPPPSATVVEPVQSIESSVGLEAFNPQTFDPTSPAAWESFGKMWEVTNGLQPSQEQLMQYLMTAMSGIIGVPQQNQYSDWQGQGQYVTQKQFPRGRGSGSTRGRGRGGYSQFSHEDLGTEAIVLGGGSDVQTEYPDSQEASSMSSSGGSMQNVGGKWVFVRDGAPTLYS</sequence>
<accession>A0AA39UR40</accession>
<feature type="compositionally biased region" description="Basic and acidic residues" evidence="1">
    <location>
        <begin position="391"/>
        <end position="403"/>
    </location>
</feature>
<reference evidence="3" key="1">
    <citation type="submission" date="2023-06" db="EMBL/GenBank/DDBJ databases">
        <authorList>
            <consortium name="Lawrence Berkeley National Laboratory"/>
            <person name="Ahrendt S."/>
            <person name="Sahu N."/>
            <person name="Indic B."/>
            <person name="Wong-Bajracharya J."/>
            <person name="Merenyi Z."/>
            <person name="Ke H.-M."/>
            <person name="Monk M."/>
            <person name="Kocsube S."/>
            <person name="Drula E."/>
            <person name="Lipzen A."/>
            <person name="Balint B."/>
            <person name="Henrissat B."/>
            <person name="Andreopoulos B."/>
            <person name="Martin F.M."/>
            <person name="Harder C.B."/>
            <person name="Rigling D."/>
            <person name="Ford K.L."/>
            <person name="Foster G.D."/>
            <person name="Pangilinan J."/>
            <person name="Papanicolaou A."/>
            <person name="Barry K."/>
            <person name="LaButti K."/>
            <person name="Viragh M."/>
            <person name="Koriabine M."/>
            <person name="Yan M."/>
            <person name="Riley R."/>
            <person name="Champramary S."/>
            <person name="Plett K.L."/>
            <person name="Tsai I.J."/>
            <person name="Slot J."/>
            <person name="Sipos G."/>
            <person name="Plett J."/>
            <person name="Nagy L.G."/>
            <person name="Grigoriev I.V."/>
        </authorList>
    </citation>
    <scope>NUCLEOTIDE SEQUENCE</scope>
    <source>
        <strain evidence="3">ICMP 16352</strain>
    </source>
</reference>
<feature type="compositionally biased region" description="Low complexity" evidence="1">
    <location>
        <begin position="588"/>
        <end position="597"/>
    </location>
</feature>
<evidence type="ECO:0000313" key="4">
    <source>
        <dbReference type="Proteomes" id="UP001175227"/>
    </source>
</evidence>
<feature type="compositionally biased region" description="Basic and acidic residues" evidence="1">
    <location>
        <begin position="315"/>
        <end position="346"/>
    </location>
</feature>
<comment type="caution">
    <text evidence="3">The sequence shown here is derived from an EMBL/GenBank/DDBJ whole genome shotgun (WGS) entry which is preliminary data.</text>
</comment>
<feature type="compositionally biased region" description="Polar residues" evidence="1">
    <location>
        <begin position="160"/>
        <end position="185"/>
    </location>
</feature>
<feature type="domain" description="CID" evidence="2">
    <location>
        <begin position="3"/>
        <end position="153"/>
    </location>
</feature>
<feature type="region of interest" description="Disordered" evidence="1">
    <location>
        <begin position="574"/>
        <end position="600"/>
    </location>
</feature>
<feature type="region of interest" description="Disordered" evidence="1">
    <location>
        <begin position="147"/>
        <end position="185"/>
    </location>
</feature>